<reference evidence="1 2" key="1">
    <citation type="submission" date="2023-05" db="EMBL/GenBank/DDBJ databases">
        <title>Novel species of genus Flectobacillus isolated from stream in China.</title>
        <authorList>
            <person name="Lu H."/>
        </authorList>
    </citation>
    <scope>NUCLEOTIDE SEQUENCE [LARGE SCALE GENOMIC DNA]</scope>
    <source>
        <strain evidence="1 2">KCTC 42575</strain>
    </source>
</reference>
<organism evidence="1 2">
    <name type="scientific">Flectobacillus roseus</name>
    <dbReference type="NCBI Taxonomy" id="502259"/>
    <lineage>
        <taxon>Bacteria</taxon>
        <taxon>Pseudomonadati</taxon>
        <taxon>Bacteroidota</taxon>
        <taxon>Cytophagia</taxon>
        <taxon>Cytophagales</taxon>
        <taxon>Flectobacillaceae</taxon>
        <taxon>Flectobacillus</taxon>
    </lineage>
</organism>
<dbReference type="Proteomes" id="UP001236507">
    <property type="component" value="Unassembled WGS sequence"/>
</dbReference>
<dbReference type="RefSeq" id="WP_283345736.1">
    <property type="nucleotide sequence ID" value="NZ_JASHIF010000018.1"/>
</dbReference>
<name>A0ABT6YCC5_9BACT</name>
<evidence type="ECO:0000313" key="2">
    <source>
        <dbReference type="Proteomes" id="UP001236507"/>
    </source>
</evidence>
<accession>A0ABT6YCC5</accession>
<comment type="caution">
    <text evidence="1">The sequence shown here is derived from an EMBL/GenBank/DDBJ whole genome shotgun (WGS) entry which is preliminary data.</text>
</comment>
<proteinExistence type="predicted"/>
<evidence type="ECO:0000313" key="1">
    <source>
        <dbReference type="EMBL" id="MDI9861247.1"/>
    </source>
</evidence>
<sequence length="132" mass="15284">MKKKYNIAALLLAILLFIRMMAVPLVYVDYNLRKDYIVQNLCENRFRPDLHCNGKCYLAKRVAAADQKETSEKGMAFARILLEIPCIVPSINHDLVLENDIIEIKKKCSFPIYNNNYSSIYFHFLLKPPTVA</sequence>
<protein>
    <submittedName>
        <fullName evidence="1">Uncharacterized protein</fullName>
    </submittedName>
</protein>
<dbReference type="EMBL" id="JASHIF010000018">
    <property type="protein sequence ID" value="MDI9861247.1"/>
    <property type="molecule type" value="Genomic_DNA"/>
</dbReference>
<keyword evidence="2" id="KW-1185">Reference proteome</keyword>
<gene>
    <name evidence="1" type="ORF">QM524_18660</name>
</gene>